<organism evidence="1 2">
    <name type="scientific">Xanthoceras sorbifolium</name>
    <dbReference type="NCBI Taxonomy" id="99658"/>
    <lineage>
        <taxon>Eukaryota</taxon>
        <taxon>Viridiplantae</taxon>
        <taxon>Streptophyta</taxon>
        <taxon>Embryophyta</taxon>
        <taxon>Tracheophyta</taxon>
        <taxon>Spermatophyta</taxon>
        <taxon>Magnoliopsida</taxon>
        <taxon>eudicotyledons</taxon>
        <taxon>Gunneridae</taxon>
        <taxon>Pentapetalae</taxon>
        <taxon>rosids</taxon>
        <taxon>malvids</taxon>
        <taxon>Sapindales</taxon>
        <taxon>Sapindaceae</taxon>
        <taxon>Xanthoceroideae</taxon>
        <taxon>Xanthoceras</taxon>
    </lineage>
</organism>
<protein>
    <submittedName>
        <fullName evidence="1">Uncharacterized protein</fullName>
    </submittedName>
</protein>
<dbReference type="Proteomes" id="UP000827721">
    <property type="component" value="Unassembled WGS sequence"/>
</dbReference>
<evidence type="ECO:0000313" key="1">
    <source>
        <dbReference type="EMBL" id="KAH7576294.1"/>
    </source>
</evidence>
<proteinExistence type="predicted"/>
<comment type="caution">
    <text evidence="1">The sequence shown here is derived from an EMBL/GenBank/DDBJ whole genome shotgun (WGS) entry which is preliminary data.</text>
</comment>
<name>A0ABQ8IIS3_9ROSI</name>
<dbReference type="EMBL" id="JAFEMO010000001">
    <property type="protein sequence ID" value="KAH7576294.1"/>
    <property type="molecule type" value="Genomic_DNA"/>
</dbReference>
<accession>A0ABQ8IIS3</accession>
<evidence type="ECO:0000313" key="2">
    <source>
        <dbReference type="Proteomes" id="UP000827721"/>
    </source>
</evidence>
<gene>
    <name evidence="1" type="ORF">JRO89_XS01G0029000</name>
</gene>
<reference evidence="1 2" key="1">
    <citation type="submission" date="2021-02" db="EMBL/GenBank/DDBJ databases">
        <title>Plant Genome Project.</title>
        <authorList>
            <person name="Zhang R.-G."/>
        </authorList>
    </citation>
    <scope>NUCLEOTIDE SEQUENCE [LARGE SCALE GENOMIC DNA]</scope>
    <source>
        <tissue evidence="1">Leaves</tissue>
    </source>
</reference>
<keyword evidence="2" id="KW-1185">Reference proteome</keyword>
<sequence>MDLSASVNLIEDAQRQEDLVYQVALASDYDLWEDHQVLQLSNFDAHRRSPTEQSKQEWVSLRNAPNKYMGFCGIHFIYLSAAQQSMPLAQELPV</sequence>